<protein>
    <submittedName>
        <fullName evidence="1">Uncharacterized protein</fullName>
    </submittedName>
</protein>
<gene>
    <name evidence="1" type="ORF">TIFTF001_000734</name>
</gene>
<evidence type="ECO:0000313" key="2">
    <source>
        <dbReference type="Proteomes" id="UP001187192"/>
    </source>
</evidence>
<reference evidence="1" key="1">
    <citation type="submission" date="2023-07" db="EMBL/GenBank/DDBJ databases">
        <title>draft genome sequence of fig (Ficus carica).</title>
        <authorList>
            <person name="Takahashi T."/>
            <person name="Nishimura K."/>
        </authorList>
    </citation>
    <scope>NUCLEOTIDE SEQUENCE</scope>
</reference>
<dbReference type="EMBL" id="BTGU01000001">
    <property type="protein sequence ID" value="GMN24863.1"/>
    <property type="molecule type" value="Genomic_DNA"/>
</dbReference>
<proteinExistence type="predicted"/>
<evidence type="ECO:0000313" key="1">
    <source>
        <dbReference type="EMBL" id="GMN24863.1"/>
    </source>
</evidence>
<dbReference type="AlphaFoldDB" id="A0AA88CKJ5"/>
<organism evidence="1 2">
    <name type="scientific">Ficus carica</name>
    <name type="common">Common fig</name>
    <dbReference type="NCBI Taxonomy" id="3494"/>
    <lineage>
        <taxon>Eukaryota</taxon>
        <taxon>Viridiplantae</taxon>
        <taxon>Streptophyta</taxon>
        <taxon>Embryophyta</taxon>
        <taxon>Tracheophyta</taxon>
        <taxon>Spermatophyta</taxon>
        <taxon>Magnoliopsida</taxon>
        <taxon>eudicotyledons</taxon>
        <taxon>Gunneridae</taxon>
        <taxon>Pentapetalae</taxon>
        <taxon>rosids</taxon>
        <taxon>fabids</taxon>
        <taxon>Rosales</taxon>
        <taxon>Moraceae</taxon>
        <taxon>Ficeae</taxon>
        <taxon>Ficus</taxon>
    </lineage>
</organism>
<name>A0AA88CKJ5_FICCA</name>
<dbReference type="Proteomes" id="UP001187192">
    <property type="component" value="Unassembled WGS sequence"/>
</dbReference>
<comment type="caution">
    <text evidence="1">The sequence shown here is derived from an EMBL/GenBank/DDBJ whole genome shotgun (WGS) entry which is preliminary data.</text>
</comment>
<sequence length="111" mass="12337">MSHVQCMSLSLTQTYFFAELESLHSTSSIPATSLTFHHHHNNAVSLTNPLIFDDSPEDKAIAVDNRIDELYDDVLLEEPLRTTTSSSRTPLRTMMSSIVLTRIAPLDGPPP</sequence>
<accession>A0AA88CKJ5</accession>
<keyword evidence="2" id="KW-1185">Reference proteome</keyword>